<feature type="transmembrane region" description="Helical" evidence="13">
    <location>
        <begin position="111"/>
        <end position="128"/>
    </location>
</feature>
<proteinExistence type="predicted"/>
<dbReference type="InterPro" id="IPR003148">
    <property type="entry name" value="RCK_N"/>
</dbReference>
<dbReference type="EMBL" id="LDAU01000205">
    <property type="protein sequence ID" value="KRW99692.1"/>
    <property type="molecule type" value="Genomic_DNA"/>
</dbReference>
<dbReference type="AlphaFoldDB" id="A0A0V0QBR0"/>
<evidence type="ECO:0000256" key="5">
    <source>
        <dbReference type="ARBA" id="ARBA00022826"/>
    </source>
</evidence>
<protein>
    <recommendedName>
        <fullName evidence="11">BK channel</fullName>
    </recommendedName>
</protein>
<accession>A0A0V0QBR0</accession>
<evidence type="ECO:0000256" key="4">
    <source>
        <dbReference type="ARBA" id="ARBA00022692"/>
    </source>
</evidence>
<feature type="domain" description="RCK N-terminal" evidence="16">
    <location>
        <begin position="176"/>
        <end position="293"/>
    </location>
</feature>
<evidence type="ECO:0000256" key="10">
    <source>
        <dbReference type="ARBA" id="ARBA00023303"/>
    </source>
</evidence>
<evidence type="ECO:0000256" key="8">
    <source>
        <dbReference type="ARBA" id="ARBA00023065"/>
    </source>
</evidence>
<dbReference type="OrthoDB" id="10035564at2759"/>
<name>A0A0V0QBR0_PSEPJ</name>
<reference evidence="17 18" key="1">
    <citation type="journal article" date="2015" name="Sci. Rep.">
        <title>Genome of the facultative scuticociliatosis pathogen Pseudocohnilembus persalinus provides insight into its virulence through horizontal gene transfer.</title>
        <authorList>
            <person name="Xiong J."/>
            <person name="Wang G."/>
            <person name="Cheng J."/>
            <person name="Tian M."/>
            <person name="Pan X."/>
            <person name="Warren A."/>
            <person name="Jiang C."/>
            <person name="Yuan D."/>
            <person name="Miao W."/>
        </authorList>
    </citation>
    <scope>NUCLEOTIDE SEQUENCE [LARGE SCALE GENOMIC DNA]</scope>
    <source>
        <strain evidence="17">36N120E</strain>
    </source>
</reference>
<sequence>MSIIDLVTIIPVFISLFSQDSNISSITKFVGIVRVLRAFRILRLYRLFNRVKQSQRGGQAQEQSEVKRKIIIISCTIVAIVFIAAGIIHAFTRLDIGFDINTPDDELKFDTAFYFMVVTVTTVGYGDIAPGSLFAQVLIGIFMIAMIILISKQTSELNELIQYSSKYQKTYNGKLNHVVVTGAVNSNNLYRFLKEFYHPDHSVREQIPVLIVQNKEPSENIVSLIQNPKYDHLVQYLKGDIFTQEILEKAKIHDKTTVIILADQFTIDSKDDDLNALLTTCVVNQFNSNTKIYAQIVDPNMQFHSWADYDICMSTISYKMGIIAGNIFNQGYSTLMSNLVLSSSVPMKVKKQLPLYALEYTSGMSHEIYQIQFSQDINKIFVGKPFIDAVQIIYQSTGILLIGIQSKNQEESKFYNLFEIFLNPVNYLIKANDAAIVIAKNLDEAKNLWNLNQKYVEELIIQKDSSRPSKVEYSEQVQKSHQSMDQFILTEEEVNVLQELKIEKYPEQSENETWNQLKSKHKNIFYGISSLCNIEDLLRAGIQDCYHTVILSWAEQNSTIFDSTILPIVRLIEENFQKIKFTVELIDEDNLRNMNYGPQSSLGISNVTPYLYPRFSSSQAFLSSTIDYIMAQAYHTNLIIDIIGKLISSNPQPNIQGITQNSKIKRVLIPESFNDIQIKYGDVFSYLVGLQVPVIPIAIYRQQNFEKNQLPYVITNPLNTSPIIPGDYIIVIGDFMVNELEINLNQMEIIQKQNLSMHASDGKQQSQLENLTNLSKNFLGNDIQTVVNQILEEDKQSDYFELTDDDQKTMQDYNQQLQQLLEKHQKLIDLNQKQKQTQQ</sequence>
<dbReference type="GO" id="GO:0016020">
    <property type="term" value="C:membrane"/>
    <property type="evidence" value="ECO:0007669"/>
    <property type="project" value="UniProtKB-SubCell"/>
</dbReference>
<feature type="domain" description="Calcium-activated potassium channel BK alpha subunit" evidence="15">
    <location>
        <begin position="312"/>
        <end position="404"/>
    </location>
</feature>
<dbReference type="Proteomes" id="UP000054937">
    <property type="component" value="Unassembled WGS sequence"/>
</dbReference>
<dbReference type="InterPro" id="IPR047871">
    <property type="entry name" value="K_chnl_Slo-like"/>
</dbReference>
<evidence type="ECO:0000259" key="15">
    <source>
        <dbReference type="Pfam" id="PF03493"/>
    </source>
</evidence>
<keyword evidence="6" id="KW-0630">Potassium</keyword>
<dbReference type="SUPFAM" id="SSF81324">
    <property type="entry name" value="Voltage-gated potassium channels"/>
    <property type="match status" value="1"/>
</dbReference>
<dbReference type="Pfam" id="PF03493">
    <property type="entry name" value="BK_channel_a"/>
    <property type="match status" value="1"/>
</dbReference>
<evidence type="ECO:0000256" key="6">
    <source>
        <dbReference type="ARBA" id="ARBA00022958"/>
    </source>
</evidence>
<dbReference type="PANTHER" id="PTHR10027">
    <property type="entry name" value="CALCIUM-ACTIVATED POTASSIUM CHANNEL ALPHA CHAIN"/>
    <property type="match status" value="1"/>
</dbReference>
<dbReference type="Pfam" id="PF00520">
    <property type="entry name" value="Ion_trans"/>
    <property type="match status" value="1"/>
</dbReference>
<evidence type="ECO:0000259" key="14">
    <source>
        <dbReference type="Pfam" id="PF00520"/>
    </source>
</evidence>
<dbReference type="Gene3D" id="1.10.287.70">
    <property type="match status" value="1"/>
</dbReference>
<keyword evidence="9 13" id="KW-0472">Membrane</keyword>
<feature type="transmembrane region" description="Helical" evidence="13">
    <location>
        <begin position="133"/>
        <end position="151"/>
    </location>
</feature>
<dbReference type="GO" id="GO:0005267">
    <property type="term" value="F:potassium channel activity"/>
    <property type="evidence" value="ECO:0007669"/>
    <property type="project" value="UniProtKB-KW"/>
</dbReference>
<feature type="domain" description="Ion transport" evidence="14">
    <location>
        <begin position="2"/>
        <end position="149"/>
    </location>
</feature>
<keyword evidence="12" id="KW-0175">Coiled coil</keyword>
<evidence type="ECO:0000256" key="1">
    <source>
        <dbReference type="ARBA" id="ARBA00004141"/>
    </source>
</evidence>
<dbReference type="SUPFAM" id="SSF51735">
    <property type="entry name" value="NAD(P)-binding Rossmann-fold domains"/>
    <property type="match status" value="1"/>
</dbReference>
<keyword evidence="10" id="KW-0407">Ion channel</keyword>
<keyword evidence="18" id="KW-1185">Reference proteome</keyword>
<evidence type="ECO:0000256" key="7">
    <source>
        <dbReference type="ARBA" id="ARBA00022989"/>
    </source>
</evidence>
<keyword evidence="7 13" id="KW-1133">Transmembrane helix</keyword>
<dbReference type="PANTHER" id="PTHR10027:SF10">
    <property type="entry name" value="SLOWPOKE 2, ISOFORM D"/>
    <property type="match status" value="1"/>
</dbReference>
<evidence type="ECO:0000256" key="13">
    <source>
        <dbReference type="SAM" id="Phobius"/>
    </source>
</evidence>
<dbReference type="InterPro" id="IPR036291">
    <property type="entry name" value="NAD(P)-bd_dom_sf"/>
</dbReference>
<dbReference type="Gene3D" id="3.40.50.720">
    <property type="entry name" value="NAD(P)-binding Rossmann-like Domain"/>
    <property type="match status" value="1"/>
</dbReference>
<keyword evidence="5" id="KW-0631">Potassium channel</keyword>
<evidence type="ECO:0000256" key="2">
    <source>
        <dbReference type="ARBA" id="ARBA00022448"/>
    </source>
</evidence>
<dbReference type="InterPro" id="IPR005821">
    <property type="entry name" value="Ion_trans_dom"/>
</dbReference>
<dbReference type="OMA" id="RINDHIR"/>
<evidence type="ECO:0000256" key="12">
    <source>
        <dbReference type="SAM" id="Coils"/>
    </source>
</evidence>
<dbReference type="Gene3D" id="1.10.287.930">
    <property type="entry name" value="Mammalian shaker kv1.2 potassium channel- beta subunit complex"/>
    <property type="match status" value="1"/>
</dbReference>
<dbReference type="InParanoid" id="A0A0V0QBR0"/>
<evidence type="ECO:0000313" key="17">
    <source>
        <dbReference type="EMBL" id="KRW99692.1"/>
    </source>
</evidence>
<evidence type="ECO:0000256" key="9">
    <source>
        <dbReference type="ARBA" id="ARBA00023136"/>
    </source>
</evidence>
<gene>
    <name evidence="17" type="ORF">PPERSA_03493</name>
</gene>
<dbReference type="InterPro" id="IPR003929">
    <property type="entry name" value="K_chnl_BK_asu"/>
</dbReference>
<evidence type="ECO:0000313" key="18">
    <source>
        <dbReference type="Proteomes" id="UP000054937"/>
    </source>
</evidence>
<evidence type="ECO:0000259" key="16">
    <source>
        <dbReference type="Pfam" id="PF22614"/>
    </source>
</evidence>
<keyword evidence="2" id="KW-0813">Transport</keyword>
<comment type="caution">
    <text evidence="17">The sequence shown here is derived from an EMBL/GenBank/DDBJ whole genome shotgun (WGS) entry which is preliminary data.</text>
</comment>
<keyword evidence="8" id="KW-0406">Ion transport</keyword>
<organism evidence="17 18">
    <name type="scientific">Pseudocohnilembus persalinus</name>
    <name type="common">Ciliate</name>
    <dbReference type="NCBI Taxonomy" id="266149"/>
    <lineage>
        <taxon>Eukaryota</taxon>
        <taxon>Sar</taxon>
        <taxon>Alveolata</taxon>
        <taxon>Ciliophora</taxon>
        <taxon>Intramacronucleata</taxon>
        <taxon>Oligohymenophorea</taxon>
        <taxon>Scuticociliatia</taxon>
        <taxon>Philasterida</taxon>
        <taxon>Pseudocohnilembidae</taxon>
        <taxon>Pseudocohnilembus</taxon>
    </lineage>
</organism>
<feature type="transmembrane region" description="Helical" evidence="13">
    <location>
        <begin position="70"/>
        <end position="91"/>
    </location>
</feature>
<feature type="coiled-coil region" evidence="12">
    <location>
        <begin position="803"/>
        <end position="837"/>
    </location>
</feature>
<keyword evidence="3" id="KW-0633">Potassium transport</keyword>
<evidence type="ECO:0000256" key="3">
    <source>
        <dbReference type="ARBA" id="ARBA00022538"/>
    </source>
</evidence>
<dbReference type="Pfam" id="PF22614">
    <property type="entry name" value="Slo-like_RCK"/>
    <property type="match status" value="1"/>
</dbReference>
<evidence type="ECO:0000256" key="11">
    <source>
        <dbReference type="ARBA" id="ARBA00029579"/>
    </source>
</evidence>
<comment type="subcellular location">
    <subcellularLocation>
        <location evidence="1">Membrane</location>
        <topology evidence="1">Multi-pass membrane protein</topology>
    </subcellularLocation>
</comment>
<keyword evidence="4 13" id="KW-0812">Transmembrane</keyword>